<proteinExistence type="predicted"/>
<protein>
    <submittedName>
        <fullName evidence="1">Uncharacterized protein</fullName>
    </submittedName>
</protein>
<accession>A0A4R5LME7</accession>
<reference evidence="1 2" key="1">
    <citation type="submission" date="2019-03" db="EMBL/GenBank/DDBJ databases">
        <title>Paraburkholderia sp. isolated from native Mimosa gymnas in Guartela State Park, Brazil.</title>
        <authorList>
            <person name="Paulitsch F."/>
            <person name="Hungria M."/>
            <person name="Delamuta J.R.M."/>
            <person name="Ribeiro R.A."/>
            <person name="Dall'Agnol R."/>
            <person name="Silva J.S.B."/>
        </authorList>
    </citation>
    <scope>NUCLEOTIDE SEQUENCE [LARGE SCALE GENOMIC DNA]</scope>
    <source>
        <strain evidence="1 2">CNPSo 3008</strain>
    </source>
</reference>
<dbReference type="AlphaFoldDB" id="A0A4R5LME7"/>
<dbReference type="Proteomes" id="UP000295606">
    <property type="component" value="Unassembled WGS sequence"/>
</dbReference>
<sequence>MEENAPDELPSPYETKLREWMSRWYDHAIEQGLVRPPFLLDDAKAERLEGYFAAGLTPSEGAQAFFGPAH</sequence>
<dbReference type="OrthoDB" id="9008958at2"/>
<comment type="caution">
    <text evidence="1">The sequence shown here is derived from an EMBL/GenBank/DDBJ whole genome shotgun (WGS) entry which is preliminary data.</text>
</comment>
<name>A0A4R5LME7_9BURK</name>
<evidence type="ECO:0000313" key="2">
    <source>
        <dbReference type="Proteomes" id="UP000295606"/>
    </source>
</evidence>
<gene>
    <name evidence="1" type="ORF">E1N52_01970</name>
</gene>
<evidence type="ECO:0000313" key="1">
    <source>
        <dbReference type="EMBL" id="TDG11041.1"/>
    </source>
</evidence>
<organism evidence="1 2">
    <name type="scientific">Paraburkholderia guartelaensis</name>
    <dbReference type="NCBI Taxonomy" id="2546446"/>
    <lineage>
        <taxon>Bacteria</taxon>
        <taxon>Pseudomonadati</taxon>
        <taxon>Pseudomonadota</taxon>
        <taxon>Betaproteobacteria</taxon>
        <taxon>Burkholderiales</taxon>
        <taxon>Burkholderiaceae</taxon>
        <taxon>Paraburkholderia</taxon>
    </lineage>
</organism>
<dbReference type="EMBL" id="SMOD01000001">
    <property type="protein sequence ID" value="TDG11041.1"/>
    <property type="molecule type" value="Genomic_DNA"/>
</dbReference>
<dbReference type="RefSeq" id="WP_133179688.1">
    <property type="nucleotide sequence ID" value="NZ_CAJMZB010000003.1"/>
</dbReference>